<dbReference type="Proteomes" id="UP000237105">
    <property type="component" value="Unassembled WGS sequence"/>
</dbReference>
<name>A0A2P5ALG6_PARAD</name>
<reference evidence="2" key="1">
    <citation type="submission" date="2016-06" db="EMBL/GenBank/DDBJ databases">
        <title>Parallel loss of symbiosis genes in relatives of nitrogen-fixing non-legume Parasponia.</title>
        <authorList>
            <person name="Van Velzen R."/>
            <person name="Holmer R."/>
            <person name="Bu F."/>
            <person name="Rutten L."/>
            <person name="Van Zeijl A."/>
            <person name="Liu W."/>
            <person name="Santuari L."/>
            <person name="Cao Q."/>
            <person name="Sharma T."/>
            <person name="Shen D."/>
            <person name="Roswanjaya Y."/>
            <person name="Wardhani T."/>
            <person name="Kalhor M.S."/>
            <person name="Jansen J."/>
            <person name="Van den Hoogen J."/>
            <person name="Gungor B."/>
            <person name="Hartog M."/>
            <person name="Hontelez J."/>
            <person name="Verver J."/>
            <person name="Yang W.-C."/>
            <person name="Schijlen E."/>
            <person name="Repin R."/>
            <person name="Schilthuizen M."/>
            <person name="Schranz E."/>
            <person name="Heidstra R."/>
            <person name="Miyata K."/>
            <person name="Fedorova E."/>
            <person name="Kohlen W."/>
            <person name="Bisseling T."/>
            <person name="Smit S."/>
            <person name="Geurts R."/>
        </authorList>
    </citation>
    <scope>NUCLEOTIDE SEQUENCE [LARGE SCALE GENOMIC DNA]</scope>
    <source>
        <strain evidence="2">cv. WU1-14</strain>
    </source>
</reference>
<accession>A0A2P5ALG6</accession>
<comment type="caution">
    <text evidence="1">The sequence shown here is derived from an EMBL/GenBank/DDBJ whole genome shotgun (WGS) entry which is preliminary data.</text>
</comment>
<dbReference type="AlphaFoldDB" id="A0A2P5ALG6"/>
<evidence type="ECO:0000313" key="1">
    <source>
        <dbReference type="EMBL" id="PON37291.1"/>
    </source>
</evidence>
<dbReference type="OrthoDB" id="10291918at2759"/>
<organism evidence="1 2">
    <name type="scientific">Parasponia andersonii</name>
    <name type="common">Sponia andersonii</name>
    <dbReference type="NCBI Taxonomy" id="3476"/>
    <lineage>
        <taxon>Eukaryota</taxon>
        <taxon>Viridiplantae</taxon>
        <taxon>Streptophyta</taxon>
        <taxon>Embryophyta</taxon>
        <taxon>Tracheophyta</taxon>
        <taxon>Spermatophyta</taxon>
        <taxon>Magnoliopsida</taxon>
        <taxon>eudicotyledons</taxon>
        <taxon>Gunneridae</taxon>
        <taxon>Pentapetalae</taxon>
        <taxon>rosids</taxon>
        <taxon>fabids</taxon>
        <taxon>Rosales</taxon>
        <taxon>Cannabaceae</taxon>
        <taxon>Parasponia</taxon>
    </lineage>
</organism>
<sequence>MVSLGMRIPVVFITSRVFFSSSGTNSSILSLRFPLSFALTYLSMRLRTPSHNLQKDGNLQRSSSNCKNTFDMSFIARTSEPSMFRYSFGDLPNAISNKSSSTVKITPSKHSNHKVFGISIPSTPAKDLCSTKIAWFLTSSLWSKHSFLNPCTNLSHISPMS</sequence>
<protein>
    <submittedName>
        <fullName evidence="1">Uncharacterized protein</fullName>
    </submittedName>
</protein>
<keyword evidence="2" id="KW-1185">Reference proteome</keyword>
<gene>
    <name evidence="1" type="ORF">PanWU01x14_321380</name>
</gene>
<proteinExistence type="predicted"/>
<dbReference type="EMBL" id="JXTB01000536">
    <property type="protein sequence ID" value="PON37291.1"/>
    <property type="molecule type" value="Genomic_DNA"/>
</dbReference>
<evidence type="ECO:0000313" key="2">
    <source>
        <dbReference type="Proteomes" id="UP000237105"/>
    </source>
</evidence>